<dbReference type="PROSITE" id="PS00041">
    <property type="entry name" value="HTH_ARAC_FAMILY_1"/>
    <property type="match status" value="1"/>
</dbReference>
<dbReference type="Proteomes" id="UP000587760">
    <property type="component" value="Unassembled WGS sequence"/>
</dbReference>
<dbReference type="SMART" id="SM00342">
    <property type="entry name" value="HTH_ARAC"/>
    <property type="match status" value="1"/>
</dbReference>
<dbReference type="InterPro" id="IPR009057">
    <property type="entry name" value="Homeodomain-like_sf"/>
</dbReference>
<evidence type="ECO:0000256" key="1">
    <source>
        <dbReference type="ARBA" id="ARBA00023015"/>
    </source>
</evidence>
<feature type="domain" description="HTH araC/xylS-type" evidence="4">
    <location>
        <begin position="148"/>
        <end position="245"/>
    </location>
</feature>
<keyword evidence="6" id="KW-1185">Reference proteome</keyword>
<dbReference type="InterPro" id="IPR018060">
    <property type="entry name" value="HTH_AraC"/>
</dbReference>
<dbReference type="PANTHER" id="PTHR46796:SF13">
    <property type="entry name" value="HTH-TYPE TRANSCRIPTIONAL ACTIVATOR RHAS"/>
    <property type="match status" value="1"/>
</dbReference>
<dbReference type="EMBL" id="JACHGJ010000003">
    <property type="protein sequence ID" value="MBB6480457.1"/>
    <property type="molecule type" value="Genomic_DNA"/>
</dbReference>
<organism evidence="5 6">
    <name type="scientific">Spirochaeta isovalerica</name>
    <dbReference type="NCBI Taxonomy" id="150"/>
    <lineage>
        <taxon>Bacteria</taxon>
        <taxon>Pseudomonadati</taxon>
        <taxon>Spirochaetota</taxon>
        <taxon>Spirochaetia</taxon>
        <taxon>Spirochaetales</taxon>
        <taxon>Spirochaetaceae</taxon>
        <taxon>Spirochaeta</taxon>
    </lineage>
</organism>
<dbReference type="SUPFAM" id="SSF46689">
    <property type="entry name" value="Homeodomain-like"/>
    <property type="match status" value="2"/>
</dbReference>
<dbReference type="Gene3D" id="1.10.10.60">
    <property type="entry name" value="Homeodomain-like"/>
    <property type="match status" value="1"/>
</dbReference>
<evidence type="ECO:0000256" key="2">
    <source>
        <dbReference type="ARBA" id="ARBA00023125"/>
    </source>
</evidence>
<accession>A0A841RB30</accession>
<comment type="caution">
    <text evidence="5">The sequence shown here is derived from an EMBL/GenBank/DDBJ whole genome shotgun (WGS) entry which is preliminary data.</text>
</comment>
<evidence type="ECO:0000313" key="5">
    <source>
        <dbReference type="EMBL" id="MBB6480457.1"/>
    </source>
</evidence>
<keyword evidence="2 5" id="KW-0238">DNA-binding</keyword>
<dbReference type="PROSITE" id="PS01124">
    <property type="entry name" value="HTH_ARAC_FAMILY_2"/>
    <property type="match status" value="1"/>
</dbReference>
<reference evidence="5 6" key="1">
    <citation type="submission" date="2020-08" db="EMBL/GenBank/DDBJ databases">
        <title>Genomic Encyclopedia of Type Strains, Phase IV (KMG-IV): sequencing the most valuable type-strain genomes for metagenomic binning, comparative biology and taxonomic classification.</title>
        <authorList>
            <person name="Goeker M."/>
        </authorList>
    </citation>
    <scope>NUCLEOTIDE SEQUENCE [LARGE SCALE GENOMIC DNA]</scope>
    <source>
        <strain evidence="5 6">DSM 2461</strain>
    </source>
</reference>
<dbReference type="InterPro" id="IPR050204">
    <property type="entry name" value="AraC_XylS_family_regulators"/>
</dbReference>
<evidence type="ECO:0000313" key="6">
    <source>
        <dbReference type="Proteomes" id="UP000587760"/>
    </source>
</evidence>
<dbReference type="GO" id="GO:0003700">
    <property type="term" value="F:DNA-binding transcription factor activity"/>
    <property type="evidence" value="ECO:0007669"/>
    <property type="project" value="InterPro"/>
</dbReference>
<dbReference type="InterPro" id="IPR018062">
    <property type="entry name" value="HTH_AraC-typ_CS"/>
</dbReference>
<dbReference type="AlphaFoldDB" id="A0A841RB30"/>
<dbReference type="PANTHER" id="PTHR46796">
    <property type="entry name" value="HTH-TYPE TRANSCRIPTIONAL ACTIVATOR RHAS-RELATED"/>
    <property type="match status" value="1"/>
</dbReference>
<dbReference type="RefSeq" id="WP_184746706.1">
    <property type="nucleotide sequence ID" value="NZ_JACHGJ010000003.1"/>
</dbReference>
<protein>
    <submittedName>
        <fullName evidence="5">AraC-like DNA-binding protein</fullName>
    </submittedName>
</protein>
<keyword evidence="3" id="KW-0804">Transcription</keyword>
<evidence type="ECO:0000256" key="3">
    <source>
        <dbReference type="ARBA" id="ARBA00023163"/>
    </source>
</evidence>
<dbReference type="Pfam" id="PF12833">
    <property type="entry name" value="HTH_18"/>
    <property type="match status" value="1"/>
</dbReference>
<sequence length="256" mass="28889">MLNIYFLDNRLLVAGDDFSRSYHRHYFYQIMISPHAPFIARLKDGSEKEGHIMLINSNLEHCCLINSPSLSLFIDPESPLGDLFIQLIPEGSLQTAPLDILGTTLNGILSFLSEKEHRCTDAAALSNHIVELLFPGHKMIGPADTRIAAVLNYIPTVPDKKIQVSELARIAGLSESRLMHLFRETMGISIRRYLLWKRLLDGLSLIDKGESMTMAAMEAGFSDYAHFSRTFKENFGTSLKSIFRNSRFVHVSFCHS</sequence>
<proteinExistence type="predicted"/>
<gene>
    <name evidence="5" type="ORF">HNR50_002120</name>
</gene>
<name>A0A841RB30_9SPIO</name>
<evidence type="ECO:0000259" key="4">
    <source>
        <dbReference type="PROSITE" id="PS01124"/>
    </source>
</evidence>
<keyword evidence="1" id="KW-0805">Transcription regulation</keyword>
<dbReference type="GO" id="GO:0043565">
    <property type="term" value="F:sequence-specific DNA binding"/>
    <property type="evidence" value="ECO:0007669"/>
    <property type="project" value="InterPro"/>
</dbReference>